<dbReference type="EC" id="1.14.-.-" evidence="1"/>
<dbReference type="InterPro" id="IPR040503">
    <property type="entry name" value="TRHO_N"/>
</dbReference>
<dbReference type="GO" id="GO:0006400">
    <property type="term" value="P:tRNA modification"/>
    <property type="evidence" value="ECO:0007669"/>
    <property type="project" value="UniProtKB-UniRule"/>
</dbReference>
<dbReference type="AlphaFoldDB" id="A0A1P8WSJ5"/>
<dbReference type="Gene3D" id="3.30.2350.10">
    <property type="entry name" value="Pseudouridine synthase"/>
    <property type="match status" value="1"/>
</dbReference>
<dbReference type="InterPro" id="IPR001763">
    <property type="entry name" value="Rhodanese-like_dom"/>
</dbReference>
<evidence type="ECO:0000256" key="1">
    <source>
        <dbReference type="HAMAP-Rule" id="MF_00469"/>
    </source>
</evidence>
<dbReference type="Pfam" id="PF00849">
    <property type="entry name" value="PseudoU_synth_2"/>
    <property type="match status" value="1"/>
</dbReference>
<dbReference type="SUPFAM" id="SSF52821">
    <property type="entry name" value="Rhodanese/Cell cycle control phosphatase"/>
    <property type="match status" value="1"/>
</dbReference>
<dbReference type="Gene3D" id="3.40.250.10">
    <property type="entry name" value="Rhodanese-like domain"/>
    <property type="match status" value="1"/>
</dbReference>
<dbReference type="SUPFAM" id="SSF55120">
    <property type="entry name" value="Pseudouridine synthase"/>
    <property type="match status" value="1"/>
</dbReference>
<dbReference type="STRING" id="1891926.Fuma_06699"/>
<gene>
    <name evidence="4" type="primary">rluC_2</name>
    <name evidence="1" type="synonym">trhO</name>
    <name evidence="4" type="ORF">Fuma_06699</name>
</gene>
<feature type="domain" description="Rhodanese" evidence="3">
    <location>
        <begin position="136"/>
        <end position="230"/>
    </location>
</feature>
<dbReference type="PROSITE" id="PS01129">
    <property type="entry name" value="PSI_RLU"/>
    <property type="match status" value="1"/>
</dbReference>
<dbReference type="InterPro" id="IPR020936">
    <property type="entry name" value="TrhO"/>
</dbReference>
<keyword evidence="4" id="KW-0413">Isomerase</keyword>
<dbReference type="Pfam" id="PF17773">
    <property type="entry name" value="UPF0176_N"/>
    <property type="match status" value="1"/>
</dbReference>
<dbReference type="NCBIfam" id="NF003703">
    <property type="entry name" value="PRK05320.1"/>
    <property type="match status" value="1"/>
</dbReference>
<evidence type="ECO:0000256" key="2">
    <source>
        <dbReference type="SAM" id="MobiDB-lite"/>
    </source>
</evidence>
<dbReference type="InterPro" id="IPR006145">
    <property type="entry name" value="PsdUridine_synth_RsuA/RluA"/>
</dbReference>
<comment type="similarity">
    <text evidence="1">Belongs to the TrhO family.</text>
</comment>
<organism evidence="4 5">
    <name type="scientific">Fuerstiella marisgermanici</name>
    <dbReference type="NCBI Taxonomy" id="1891926"/>
    <lineage>
        <taxon>Bacteria</taxon>
        <taxon>Pseudomonadati</taxon>
        <taxon>Planctomycetota</taxon>
        <taxon>Planctomycetia</taxon>
        <taxon>Planctomycetales</taxon>
        <taxon>Planctomycetaceae</taxon>
        <taxon>Fuerstiella</taxon>
    </lineage>
</organism>
<dbReference type="PROSITE" id="PS50206">
    <property type="entry name" value="RHODANESE_3"/>
    <property type="match status" value="1"/>
</dbReference>
<dbReference type="HAMAP" id="MF_00469">
    <property type="entry name" value="TrhO"/>
    <property type="match status" value="1"/>
</dbReference>
<dbReference type="PANTHER" id="PTHR43268">
    <property type="entry name" value="THIOSULFATE SULFURTRANSFERASE/RHODANESE-LIKE DOMAIN-CONTAINING PROTEIN 2"/>
    <property type="match status" value="1"/>
</dbReference>
<reference evidence="4 5" key="1">
    <citation type="journal article" date="2016" name="Front. Microbiol.">
        <title>Fuerstia marisgermanicae gen. nov., sp. nov., an Unusual Member of the Phylum Planctomycetes from the German Wadden Sea.</title>
        <authorList>
            <person name="Kohn T."/>
            <person name="Heuer A."/>
            <person name="Jogler M."/>
            <person name="Vollmers J."/>
            <person name="Boedeker C."/>
            <person name="Bunk B."/>
            <person name="Rast P."/>
            <person name="Borchert D."/>
            <person name="Glockner I."/>
            <person name="Freese H.M."/>
            <person name="Klenk H.P."/>
            <person name="Overmann J."/>
            <person name="Kaster A.K."/>
            <person name="Rohde M."/>
            <person name="Wiegand S."/>
            <person name="Jogler C."/>
        </authorList>
    </citation>
    <scope>NUCLEOTIDE SEQUENCE [LARGE SCALE GENOMIC DNA]</scope>
    <source>
        <strain evidence="4 5">NH11</strain>
    </source>
</reference>
<dbReference type="InterPro" id="IPR020103">
    <property type="entry name" value="PsdUridine_synth_cat_dom_sf"/>
</dbReference>
<dbReference type="GO" id="GO:0001522">
    <property type="term" value="P:pseudouridine synthesis"/>
    <property type="evidence" value="ECO:0007669"/>
    <property type="project" value="InterPro"/>
</dbReference>
<dbReference type="RefSeq" id="WP_077027970.1">
    <property type="nucleotide sequence ID" value="NZ_CP017641.1"/>
</dbReference>
<keyword evidence="1" id="KW-0819">tRNA processing</keyword>
<dbReference type="InterPro" id="IPR036873">
    <property type="entry name" value="Rhodanese-like_dom_sf"/>
</dbReference>
<proteinExistence type="inferred from homology"/>
<dbReference type="InterPro" id="IPR006224">
    <property type="entry name" value="PsdUridine_synth_RluA-like_CS"/>
</dbReference>
<dbReference type="GO" id="GO:0140098">
    <property type="term" value="F:catalytic activity, acting on RNA"/>
    <property type="evidence" value="ECO:0007669"/>
    <property type="project" value="UniProtKB-ARBA"/>
</dbReference>
<dbReference type="CDD" id="cd01518">
    <property type="entry name" value="RHOD_YceA"/>
    <property type="match status" value="1"/>
</dbReference>
<feature type="region of interest" description="Disordered" evidence="2">
    <location>
        <begin position="357"/>
        <end position="380"/>
    </location>
</feature>
<sequence>MSTASEIVSTPTDSPVVNIAAYKFVRLEKLEQRRSELRDLVERCDLRGTILLSPEGINLFLAGLREPMDEFLATIRRDPAFADLEVKESLSEYQPFTRMLIKIKSEIIAFGVEGVDPINRSSPKLPALELKKWLDEGRPVHLLDTRNDYEIEVGTFENAIPAGVDNFRDFPDAVARLPERLKDEPVVMFCTGGIRCEKAGPYMEQAGFQKVFQLEGGILKYFEECGGDHYDGDCFVFDQRVAVDPTLQETEHTQCYVCQEVVSPEDQQSERYEAGVSCPRCYREPDEIMADRLKDRNAQLQKIISPLPGSQPYFNKRPLNVPQRFDGYTLLNFVAEWHPQVDRDEWRRKIESSEIVPGERHGRRRRKKSPPPETLPLSPDRVVRGGERFENLLPGTVEPDVSNAIEVVFEDDQFVVINKPAPLPLHASGRFNRNTLHYILDQLYRPEHPLIVHRLDANTSGVLVLCRKRNVAKVVQPQFEKRTVSKTYLARVIGHPTDDAFECDAPISSRPGESGLRLIDEADGLTASTQFEVLHRCDDGSTVLKVTPLTGRTNQIRLHLWHLGYPIMGDPAYLSDGETGRNFTLGTDDPPMCLHAWKIALHDRNGELREFSVPPPAWSNQPERSSE</sequence>
<dbReference type="Gene3D" id="3.30.70.100">
    <property type="match status" value="1"/>
</dbReference>
<protein>
    <recommendedName>
        <fullName evidence="1">tRNA uridine(34) hydroxylase</fullName>
        <ecNumber evidence="1">1.14.-.-</ecNumber>
    </recommendedName>
    <alternativeName>
        <fullName evidence="1">tRNA hydroxylation protein O</fullName>
    </alternativeName>
</protein>
<evidence type="ECO:0000313" key="5">
    <source>
        <dbReference type="Proteomes" id="UP000187735"/>
    </source>
</evidence>
<dbReference type="GO" id="GO:0009982">
    <property type="term" value="F:pseudouridine synthase activity"/>
    <property type="evidence" value="ECO:0007669"/>
    <property type="project" value="InterPro"/>
</dbReference>
<comment type="catalytic activity">
    <reaction evidence="1">
        <text>uridine(34) in tRNA + AH2 + O2 = 5-hydroxyuridine(34) in tRNA + A + H2O</text>
        <dbReference type="Rhea" id="RHEA:64224"/>
        <dbReference type="Rhea" id="RHEA-COMP:11727"/>
        <dbReference type="Rhea" id="RHEA-COMP:13381"/>
        <dbReference type="ChEBI" id="CHEBI:13193"/>
        <dbReference type="ChEBI" id="CHEBI:15377"/>
        <dbReference type="ChEBI" id="CHEBI:15379"/>
        <dbReference type="ChEBI" id="CHEBI:17499"/>
        <dbReference type="ChEBI" id="CHEBI:65315"/>
        <dbReference type="ChEBI" id="CHEBI:136877"/>
    </reaction>
</comment>
<evidence type="ECO:0000259" key="3">
    <source>
        <dbReference type="PROSITE" id="PS50206"/>
    </source>
</evidence>
<evidence type="ECO:0000313" key="4">
    <source>
        <dbReference type="EMBL" id="APZ97021.1"/>
    </source>
</evidence>
<dbReference type="Proteomes" id="UP000187735">
    <property type="component" value="Chromosome"/>
</dbReference>
<dbReference type="OrthoDB" id="9784108at2"/>
<dbReference type="SMART" id="SM00450">
    <property type="entry name" value="RHOD"/>
    <property type="match status" value="1"/>
</dbReference>
<keyword evidence="1" id="KW-0560">Oxidoreductase</keyword>
<dbReference type="GO" id="GO:0016705">
    <property type="term" value="F:oxidoreductase activity, acting on paired donors, with incorporation or reduction of molecular oxygen"/>
    <property type="evidence" value="ECO:0007669"/>
    <property type="project" value="UniProtKB-UniRule"/>
</dbReference>
<dbReference type="EMBL" id="CP017641">
    <property type="protein sequence ID" value="APZ97021.1"/>
    <property type="molecule type" value="Genomic_DNA"/>
</dbReference>
<dbReference type="PANTHER" id="PTHR43268:SF3">
    <property type="entry name" value="RHODANESE-LIKE DOMAIN-CONTAINING PROTEIN 7-RELATED"/>
    <property type="match status" value="1"/>
</dbReference>
<dbReference type="KEGG" id="fmr:Fuma_06699"/>
<name>A0A1P8WSJ5_9PLAN</name>
<dbReference type="GO" id="GO:0003723">
    <property type="term" value="F:RNA binding"/>
    <property type="evidence" value="ECO:0007669"/>
    <property type="project" value="InterPro"/>
</dbReference>
<accession>A0A1P8WSJ5</accession>
<dbReference type="Pfam" id="PF00581">
    <property type="entry name" value="Rhodanese"/>
    <property type="match status" value="1"/>
</dbReference>
<comment type="function">
    <text evidence="1">Catalyzes oxygen-dependent 5-hydroxyuridine (ho5U) modification at position 34 in tRNAs.</text>
</comment>
<keyword evidence="5" id="KW-1185">Reference proteome</keyword>